<dbReference type="RefSeq" id="WP_055744612.1">
    <property type="nucleotide sequence ID" value="NZ_LJJB01000010.1"/>
</dbReference>
<evidence type="ECO:0000313" key="3">
    <source>
        <dbReference type="Proteomes" id="UP000051063"/>
    </source>
</evidence>
<proteinExistence type="predicted"/>
<keyword evidence="3" id="KW-1185">Reference proteome</keyword>
<dbReference type="Pfam" id="PF08241">
    <property type="entry name" value="Methyltransf_11"/>
    <property type="match status" value="1"/>
</dbReference>
<dbReference type="InterPro" id="IPR013216">
    <property type="entry name" value="Methyltransf_11"/>
</dbReference>
<dbReference type="Gene3D" id="3.40.50.150">
    <property type="entry name" value="Vaccinia Virus protein VP39"/>
    <property type="match status" value="1"/>
</dbReference>
<dbReference type="GO" id="GO:0008168">
    <property type="term" value="F:methyltransferase activity"/>
    <property type="evidence" value="ECO:0007669"/>
    <property type="project" value="UniProtKB-KW"/>
</dbReference>
<dbReference type="CDD" id="cd02440">
    <property type="entry name" value="AdoMet_MTases"/>
    <property type="match status" value="1"/>
</dbReference>
<dbReference type="Proteomes" id="UP000051063">
    <property type="component" value="Unassembled WGS sequence"/>
</dbReference>
<evidence type="ECO:0000313" key="2">
    <source>
        <dbReference type="EMBL" id="KQL45552.1"/>
    </source>
</evidence>
<sequence length="249" mass="28864">MKQNKYDDPEFFSAYQKMSRSINGLEAAGEWHVFRSLLPDLRYKHVLDLGCGYGWHCRYVREQQASSVVGVDLSEKMLKKAREQTHDPAITYTQMAVEDIAFANDQFDVVISSLAFHYVESFGELCQKIYDCLKPGGTFLFSVEHPIFTSRKEQDWFVDEQGNRLHWPVDNYQAEGMRVTSFLAENVIKYHRTIATYMNDVIQAGFVIKVVKEPMPPEEMVGDDWMKDEIRRPMFLMISAEKPHAGSLR</sequence>
<name>A0ABR5N4N3_BRECH</name>
<accession>A0ABR5N4N3</accession>
<comment type="caution">
    <text evidence="2">The sequence shown here is derived from an EMBL/GenBank/DDBJ whole genome shotgun (WGS) entry which is preliminary data.</text>
</comment>
<keyword evidence="2" id="KW-0489">Methyltransferase</keyword>
<evidence type="ECO:0000259" key="1">
    <source>
        <dbReference type="Pfam" id="PF08241"/>
    </source>
</evidence>
<reference evidence="2 3" key="1">
    <citation type="submission" date="2015-09" db="EMBL/GenBank/DDBJ databases">
        <title>Genome sequencing project for genomic taxonomy and phylogenomics of Bacillus-like bacteria.</title>
        <authorList>
            <person name="Liu B."/>
            <person name="Wang J."/>
            <person name="Zhu Y."/>
            <person name="Liu G."/>
            <person name="Chen Q."/>
            <person name="Chen Z."/>
            <person name="Lan J."/>
            <person name="Che J."/>
            <person name="Ge C."/>
            <person name="Shi H."/>
            <person name="Pan Z."/>
            <person name="Liu X."/>
        </authorList>
    </citation>
    <scope>NUCLEOTIDE SEQUENCE [LARGE SCALE GENOMIC DNA]</scope>
    <source>
        <strain evidence="2 3">DSM 8552</strain>
    </source>
</reference>
<feature type="domain" description="Methyltransferase type 11" evidence="1">
    <location>
        <begin position="47"/>
        <end position="141"/>
    </location>
</feature>
<dbReference type="PANTHER" id="PTHR43861:SF1">
    <property type="entry name" value="TRANS-ACONITATE 2-METHYLTRANSFERASE"/>
    <property type="match status" value="1"/>
</dbReference>
<dbReference type="PANTHER" id="PTHR43861">
    <property type="entry name" value="TRANS-ACONITATE 2-METHYLTRANSFERASE-RELATED"/>
    <property type="match status" value="1"/>
</dbReference>
<gene>
    <name evidence="2" type="ORF">AN963_10800</name>
</gene>
<keyword evidence="2" id="KW-0808">Transferase</keyword>
<dbReference type="SUPFAM" id="SSF53335">
    <property type="entry name" value="S-adenosyl-L-methionine-dependent methyltransferases"/>
    <property type="match status" value="1"/>
</dbReference>
<dbReference type="EMBL" id="LJJB01000010">
    <property type="protein sequence ID" value="KQL45552.1"/>
    <property type="molecule type" value="Genomic_DNA"/>
</dbReference>
<organism evidence="2 3">
    <name type="scientific">Brevibacillus choshinensis</name>
    <dbReference type="NCBI Taxonomy" id="54911"/>
    <lineage>
        <taxon>Bacteria</taxon>
        <taxon>Bacillati</taxon>
        <taxon>Bacillota</taxon>
        <taxon>Bacilli</taxon>
        <taxon>Bacillales</taxon>
        <taxon>Paenibacillaceae</taxon>
        <taxon>Brevibacillus</taxon>
    </lineage>
</organism>
<dbReference type="InterPro" id="IPR029063">
    <property type="entry name" value="SAM-dependent_MTases_sf"/>
</dbReference>
<protein>
    <submittedName>
        <fullName evidence="2">SAM-dependent methyltransferase</fullName>
    </submittedName>
</protein>
<dbReference type="GO" id="GO:0032259">
    <property type="term" value="P:methylation"/>
    <property type="evidence" value="ECO:0007669"/>
    <property type="project" value="UniProtKB-KW"/>
</dbReference>